<dbReference type="SMART" id="SM00369">
    <property type="entry name" value="LRR_TYP"/>
    <property type="match status" value="5"/>
</dbReference>
<dbReference type="EMBL" id="CACRXK020010283">
    <property type="protein sequence ID" value="CAB4019068.1"/>
    <property type="molecule type" value="Genomic_DNA"/>
</dbReference>
<dbReference type="Gene3D" id="3.80.10.10">
    <property type="entry name" value="Ribonuclease Inhibitor"/>
    <property type="match status" value="2"/>
</dbReference>
<dbReference type="PANTHER" id="PTHR24366">
    <property type="entry name" value="IG(IMMUNOGLOBULIN) AND LRR(LEUCINE RICH REPEAT) DOMAINS"/>
    <property type="match status" value="1"/>
</dbReference>
<keyword evidence="4" id="KW-0812">Transmembrane</keyword>
<feature type="compositionally biased region" description="Low complexity" evidence="3">
    <location>
        <begin position="358"/>
        <end position="376"/>
    </location>
</feature>
<keyword evidence="4" id="KW-1133">Transmembrane helix</keyword>
<dbReference type="InterPro" id="IPR001611">
    <property type="entry name" value="Leu-rich_rpt"/>
</dbReference>
<protein>
    <submittedName>
        <fullName evidence="6">Variable lymphocyte receptor C</fullName>
    </submittedName>
</protein>
<comment type="caution">
    <text evidence="6">The sequence shown here is derived from an EMBL/GenBank/DDBJ whole genome shotgun (WGS) entry which is preliminary data.</text>
</comment>
<proteinExistence type="predicted"/>
<dbReference type="Proteomes" id="UP001152795">
    <property type="component" value="Unassembled WGS sequence"/>
</dbReference>
<sequence length="471" mass="51956">MNFVHFGIVLGILCTKYTKAACPNGCTCERQNLDYGEFVSCTGTNIVSFPKDISRSKQTILLSNTNVDTIPKDAFTNLPNLIRIFINQNKKLRTLPSGIFNHTVLKKLEVVNLNRNSLTRVPDHLFNNLPKLRQVYINGNDLLEFPSNTLRNLPSLSQLHLEKNNLTSLPENLFDDSMTQVVYASFADNQLSSLPNNIFKPIKNSLQSLYIEKNQFKFLPMNALRITGKQFIEVTVHSNPTFCNCSLAEFAIWAEGKILSQGVTCNGVNTALNKINLTHCEISTTTINIPTTKTEPSTTKLPSTTKTPTEEITTTTQEPSTTTVPSNSEVTNQPSTTGLPLSTKQPTLIVSTREETTESSTQAATTTPAPETSPTPKIATKIEATKPSVELTTKLPGVGDTESQDTSDENRKRKTIIIAVSVTAVTSVVILSLILCLFHTGILSTRRFRKDKVVIYDAEGNVLMTEKERGT</sequence>
<feature type="compositionally biased region" description="Polar residues" evidence="3">
    <location>
        <begin position="327"/>
        <end position="350"/>
    </location>
</feature>
<keyword evidence="7" id="KW-1185">Reference proteome</keyword>
<organism evidence="6 7">
    <name type="scientific">Paramuricea clavata</name>
    <name type="common">Red gorgonian</name>
    <name type="synonym">Violescent sea-whip</name>
    <dbReference type="NCBI Taxonomy" id="317549"/>
    <lineage>
        <taxon>Eukaryota</taxon>
        <taxon>Metazoa</taxon>
        <taxon>Cnidaria</taxon>
        <taxon>Anthozoa</taxon>
        <taxon>Octocorallia</taxon>
        <taxon>Malacalcyonacea</taxon>
        <taxon>Plexauridae</taxon>
        <taxon>Paramuricea</taxon>
    </lineage>
</organism>
<evidence type="ECO:0000256" key="4">
    <source>
        <dbReference type="SAM" id="Phobius"/>
    </source>
</evidence>
<feature type="compositionally biased region" description="Low complexity" evidence="3">
    <location>
        <begin position="291"/>
        <end position="326"/>
    </location>
</feature>
<dbReference type="PANTHER" id="PTHR24366:SF96">
    <property type="entry name" value="LEUCINE RICH REPEAT CONTAINING 53"/>
    <property type="match status" value="1"/>
</dbReference>
<keyword evidence="1" id="KW-0433">Leucine-rich repeat</keyword>
<evidence type="ECO:0000256" key="5">
    <source>
        <dbReference type="SAM" id="SignalP"/>
    </source>
</evidence>
<evidence type="ECO:0000256" key="1">
    <source>
        <dbReference type="ARBA" id="ARBA00022614"/>
    </source>
</evidence>
<keyword evidence="6" id="KW-0675">Receptor</keyword>
<reference evidence="6" key="1">
    <citation type="submission" date="2020-04" db="EMBL/GenBank/DDBJ databases">
        <authorList>
            <person name="Alioto T."/>
            <person name="Alioto T."/>
            <person name="Gomez Garrido J."/>
        </authorList>
    </citation>
    <scope>NUCLEOTIDE SEQUENCE</scope>
    <source>
        <strain evidence="6">A484AB</strain>
    </source>
</reference>
<dbReference type="InterPro" id="IPR003591">
    <property type="entry name" value="Leu-rich_rpt_typical-subtyp"/>
</dbReference>
<feature type="signal peptide" evidence="5">
    <location>
        <begin position="1"/>
        <end position="20"/>
    </location>
</feature>
<feature type="region of interest" description="Disordered" evidence="3">
    <location>
        <begin position="291"/>
        <end position="376"/>
    </location>
</feature>
<dbReference type="SUPFAM" id="SSF52058">
    <property type="entry name" value="L domain-like"/>
    <property type="match status" value="1"/>
</dbReference>
<dbReference type="InterPro" id="IPR032675">
    <property type="entry name" value="LRR_dom_sf"/>
</dbReference>
<dbReference type="SMART" id="SM00364">
    <property type="entry name" value="LRR_BAC"/>
    <property type="match status" value="5"/>
</dbReference>
<accession>A0A6S7KF16</accession>
<evidence type="ECO:0000256" key="3">
    <source>
        <dbReference type="SAM" id="MobiDB-lite"/>
    </source>
</evidence>
<name>A0A6S7KF16_PARCT</name>
<evidence type="ECO:0000313" key="6">
    <source>
        <dbReference type="EMBL" id="CAB4019068.1"/>
    </source>
</evidence>
<keyword evidence="5" id="KW-0732">Signal</keyword>
<feature type="transmembrane region" description="Helical" evidence="4">
    <location>
        <begin position="416"/>
        <end position="442"/>
    </location>
</feature>
<dbReference type="AlphaFoldDB" id="A0A6S7KF16"/>
<evidence type="ECO:0000256" key="2">
    <source>
        <dbReference type="ARBA" id="ARBA00022737"/>
    </source>
</evidence>
<dbReference type="OrthoDB" id="5989349at2759"/>
<gene>
    <name evidence="6" type="ORF">PACLA_8A023628</name>
</gene>
<keyword evidence="2" id="KW-0677">Repeat</keyword>
<keyword evidence="4" id="KW-0472">Membrane</keyword>
<feature type="chain" id="PRO_5043882184" evidence="5">
    <location>
        <begin position="21"/>
        <end position="471"/>
    </location>
</feature>
<dbReference type="Pfam" id="PF13855">
    <property type="entry name" value="LRR_8"/>
    <property type="match status" value="1"/>
</dbReference>
<evidence type="ECO:0000313" key="7">
    <source>
        <dbReference type="Proteomes" id="UP001152795"/>
    </source>
</evidence>